<dbReference type="PaxDb" id="449447-MAE_09470"/>
<organism evidence="1 2">
    <name type="scientific">Microcystis aeruginosa (strain NIES-843 / IAM M-2473)</name>
    <dbReference type="NCBI Taxonomy" id="449447"/>
    <lineage>
        <taxon>Bacteria</taxon>
        <taxon>Bacillati</taxon>
        <taxon>Cyanobacteriota</taxon>
        <taxon>Cyanophyceae</taxon>
        <taxon>Oscillatoriophycideae</taxon>
        <taxon>Chroococcales</taxon>
        <taxon>Microcystaceae</taxon>
        <taxon>Microcystis</taxon>
    </lineage>
</organism>
<dbReference type="PATRIC" id="fig|449447.4.peg.869"/>
<dbReference type="EMBL" id="AP009552">
    <property type="protein sequence ID" value="BAG00769.1"/>
    <property type="molecule type" value="Genomic_DNA"/>
</dbReference>
<dbReference type="PANTHER" id="PTHR34290">
    <property type="entry name" value="SI:CH73-390P7.2"/>
    <property type="match status" value="1"/>
</dbReference>
<dbReference type="AlphaFoldDB" id="B0JRL9"/>
<dbReference type="HOGENOM" id="CLU_086500_2_0_3"/>
<name>B0JRL9_MICAN</name>
<dbReference type="BioCyc" id="MAER449447:MAE_RS04165-MONOMER"/>
<dbReference type="InterPro" id="IPR007263">
    <property type="entry name" value="DCC1-like"/>
</dbReference>
<evidence type="ECO:0000313" key="2">
    <source>
        <dbReference type="Proteomes" id="UP000001510"/>
    </source>
</evidence>
<protein>
    <recommendedName>
        <fullName evidence="3">Thiol-disulfide oxidoreductase</fullName>
    </recommendedName>
</protein>
<gene>
    <name evidence="1" type="ordered locus">MAE_09470</name>
</gene>
<proteinExistence type="predicted"/>
<evidence type="ECO:0000313" key="1">
    <source>
        <dbReference type="EMBL" id="BAG00769.1"/>
    </source>
</evidence>
<dbReference type="KEGG" id="mar:MAE_09470"/>
<sequence length="165" mass="18407">MSSLPTPSADTLENSTRSPSWKIKLLYDGECPLCLREVNFLQKQDAGRGLVAFVDIAAENYNPEENGGISFAAAMGRIHAVLADGTILQNVEVFRQVYDILGIGWIYAATKWPVIGFLVDIIYEIWASWRLTLTGRPNLQTILAERQKRLECNSSNRCSQSVKIS</sequence>
<evidence type="ECO:0008006" key="3">
    <source>
        <dbReference type="Google" id="ProtNLM"/>
    </source>
</evidence>
<dbReference type="Pfam" id="PF04134">
    <property type="entry name" value="DCC1-like"/>
    <property type="match status" value="1"/>
</dbReference>
<dbReference type="RefSeq" id="WP_012264460.1">
    <property type="nucleotide sequence ID" value="NC_010296.1"/>
</dbReference>
<dbReference type="EnsemblBacteria" id="BAG00769">
    <property type="protein sequence ID" value="BAG00769"/>
    <property type="gene ID" value="MAE_09470"/>
</dbReference>
<dbReference type="PANTHER" id="PTHR34290:SF2">
    <property type="entry name" value="OS04G0668800 PROTEIN"/>
    <property type="match status" value="1"/>
</dbReference>
<keyword evidence="2" id="KW-1185">Reference proteome</keyword>
<dbReference type="STRING" id="449447.MAE_09470"/>
<dbReference type="Proteomes" id="UP000001510">
    <property type="component" value="Chromosome"/>
</dbReference>
<accession>B0JRL9</accession>
<reference evidence="1 2" key="1">
    <citation type="journal article" date="2007" name="DNA Res.">
        <title>Complete genomic structure of the bloom-forming toxic cyanobacterium Microcystis aeruginosa NIES-843.</title>
        <authorList>
            <person name="Kaneko T."/>
            <person name="Nakajima N."/>
            <person name="Okamoto S."/>
            <person name="Suzuki I."/>
            <person name="Tanabe Y."/>
            <person name="Tamaoki M."/>
            <person name="Nakamura Y."/>
            <person name="Kasai F."/>
            <person name="Watanabe A."/>
            <person name="Kawashima K."/>
            <person name="Kishida Y."/>
            <person name="Ono A."/>
            <person name="Shimizu Y."/>
            <person name="Takahashi C."/>
            <person name="Minami C."/>
            <person name="Fujishiro T."/>
            <person name="Kohara M."/>
            <person name="Katoh M."/>
            <person name="Nakazaki N."/>
            <person name="Nakayama S."/>
            <person name="Yamada M."/>
            <person name="Tabata S."/>
            <person name="Watanabe M.M."/>
        </authorList>
    </citation>
    <scope>NUCLEOTIDE SEQUENCE [LARGE SCALE GENOMIC DNA]</scope>
    <source>
        <strain evidence="2">NIES-843 / IAM M-247</strain>
    </source>
</reference>
<dbReference type="eggNOG" id="COG3011">
    <property type="taxonomic scope" value="Bacteria"/>
</dbReference>
<dbReference type="GO" id="GO:0015035">
    <property type="term" value="F:protein-disulfide reductase activity"/>
    <property type="evidence" value="ECO:0007669"/>
    <property type="project" value="InterPro"/>
</dbReference>
<dbReference type="InterPro" id="IPR044691">
    <property type="entry name" value="DCC1_Trx"/>
</dbReference>